<gene>
    <name evidence="3" type="ORF">M413DRAFT_26731</name>
</gene>
<dbReference type="PANTHER" id="PTHR38248">
    <property type="entry name" value="FUNK1 6"/>
    <property type="match status" value="1"/>
</dbReference>
<evidence type="ECO:0000313" key="3">
    <source>
        <dbReference type="EMBL" id="KIM42727.1"/>
    </source>
</evidence>
<evidence type="ECO:0000313" key="4">
    <source>
        <dbReference type="Proteomes" id="UP000053424"/>
    </source>
</evidence>
<dbReference type="GO" id="GO:0004672">
    <property type="term" value="F:protein kinase activity"/>
    <property type="evidence" value="ECO:0007669"/>
    <property type="project" value="InterPro"/>
</dbReference>
<organism evidence="3 4">
    <name type="scientific">Hebeloma cylindrosporum</name>
    <dbReference type="NCBI Taxonomy" id="76867"/>
    <lineage>
        <taxon>Eukaryota</taxon>
        <taxon>Fungi</taxon>
        <taxon>Dikarya</taxon>
        <taxon>Basidiomycota</taxon>
        <taxon>Agaricomycotina</taxon>
        <taxon>Agaricomycetes</taxon>
        <taxon>Agaricomycetidae</taxon>
        <taxon>Agaricales</taxon>
        <taxon>Agaricineae</taxon>
        <taxon>Hymenogastraceae</taxon>
        <taxon>Hebeloma</taxon>
    </lineage>
</organism>
<dbReference type="Pfam" id="PF17667">
    <property type="entry name" value="Pkinase_fungal"/>
    <property type="match status" value="1"/>
</dbReference>
<dbReference type="PANTHER" id="PTHR38248:SF2">
    <property type="entry name" value="FUNK1 11"/>
    <property type="match status" value="1"/>
</dbReference>
<sequence length="747" mass="84437">MSLGTPVKINKSASAAYQAGRLQPSRQAIMEDLGPRVPEISFEDIVTYYLPQLDVDYDVEKTIAALKAASHLNDQGWTAFKVVPGESRVHETTTFLPLVNVRTCISEPANTTSYVANGSKSLSSMLNERKSTTSKPDGYGLLSPHAVASSMSSDCTINLGPDDWFRIAWAEEYKKKEEKLDDDVQKVVWSMQQIMRYDARRRFTFGVTIENTTTRVWFCNRQTVLVSEAFDFMEEPEKLVQLTLSLSFASPVELGWDPTMKLCRNPIGQGFGYEMTVYDHKTKASRVFKTSKLLSDYAADALRGRGTRVFEAYEVNMRDMSLGQSPVAIKDYWLDTSRMSEADILEDILVGASDEEKSHFLTVETWGNVLIDGREDTTTMRGMKLVNESTQEDAVEVPHPVLYGEFHLHSTSEKESPPVSLGLSAVLDTSRFSLPLQQYNPKVHQRIVFKEIGEPLHKATSMGVVCNAGIRVAKALQIMFKKKYVHRDLSTTNILIVNGAARLTDLEYAKVMGDAVAHNVRTGTLNTMATEVAAGDFCFTPNAYDLLPAEKRVPFFYNPIHDLESLWWILIWFLFTKVAKSTKKAEFTQSANMARIQWKNACLLVPSRSDSSLHRSCAFRGLFQTYIGCFPKYIAPYGSHLADMWALLCSEFRYAEATLPRGNVSTTQFDALHAKFITSLQKTTDRKVFRDYALGDLEHLLSKYESQRKRAADQRKEERAQKRRQDKIKIEEVKAGPSDPTRMQIKR</sequence>
<dbReference type="Gene3D" id="1.10.510.10">
    <property type="entry name" value="Transferase(Phosphotransferase) domain 1"/>
    <property type="match status" value="1"/>
</dbReference>
<feature type="region of interest" description="Disordered" evidence="1">
    <location>
        <begin position="708"/>
        <end position="747"/>
    </location>
</feature>
<feature type="domain" description="Fungal-type protein kinase" evidence="2">
    <location>
        <begin position="161"/>
        <end position="573"/>
    </location>
</feature>
<proteinExistence type="predicted"/>
<reference evidence="4" key="2">
    <citation type="submission" date="2015-01" db="EMBL/GenBank/DDBJ databases">
        <title>Evolutionary Origins and Diversification of the Mycorrhizal Mutualists.</title>
        <authorList>
            <consortium name="DOE Joint Genome Institute"/>
            <consortium name="Mycorrhizal Genomics Consortium"/>
            <person name="Kohler A."/>
            <person name="Kuo A."/>
            <person name="Nagy L.G."/>
            <person name="Floudas D."/>
            <person name="Copeland A."/>
            <person name="Barry K.W."/>
            <person name="Cichocki N."/>
            <person name="Veneault-Fourrey C."/>
            <person name="LaButti K."/>
            <person name="Lindquist E.A."/>
            <person name="Lipzen A."/>
            <person name="Lundell T."/>
            <person name="Morin E."/>
            <person name="Murat C."/>
            <person name="Riley R."/>
            <person name="Ohm R."/>
            <person name="Sun H."/>
            <person name="Tunlid A."/>
            <person name="Henrissat B."/>
            <person name="Grigoriev I.V."/>
            <person name="Hibbett D.S."/>
            <person name="Martin F."/>
        </authorList>
    </citation>
    <scope>NUCLEOTIDE SEQUENCE [LARGE SCALE GENOMIC DNA]</scope>
    <source>
        <strain evidence="4">h7</strain>
    </source>
</reference>
<dbReference type="EMBL" id="KN831777">
    <property type="protein sequence ID" value="KIM42727.1"/>
    <property type="molecule type" value="Genomic_DNA"/>
</dbReference>
<dbReference type="InterPro" id="IPR008266">
    <property type="entry name" value="Tyr_kinase_AS"/>
</dbReference>
<evidence type="ECO:0000256" key="1">
    <source>
        <dbReference type="SAM" id="MobiDB-lite"/>
    </source>
</evidence>
<dbReference type="InterPro" id="IPR011009">
    <property type="entry name" value="Kinase-like_dom_sf"/>
</dbReference>
<dbReference type="OrthoDB" id="3260094at2759"/>
<dbReference type="AlphaFoldDB" id="A0A0C2YNX4"/>
<dbReference type="PROSITE" id="PS00109">
    <property type="entry name" value="PROTEIN_KINASE_TYR"/>
    <property type="match status" value="1"/>
</dbReference>
<accession>A0A0C2YNX4</accession>
<dbReference type="Proteomes" id="UP000053424">
    <property type="component" value="Unassembled WGS sequence"/>
</dbReference>
<dbReference type="STRING" id="686832.A0A0C2YNX4"/>
<dbReference type="SUPFAM" id="SSF56112">
    <property type="entry name" value="Protein kinase-like (PK-like)"/>
    <property type="match status" value="1"/>
</dbReference>
<feature type="compositionally biased region" description="Basic and acidic residues" evidence="1">
    <location>
        <begin position="708"/>
        <end position="720"/>
    </location>
</feature>
<dbReference type="HOGENOM" id="CLU_011584_1_2_1"/>
<reference evidence="3 4" key="1">
    <citation type="submission" date="2014-04" db="EMBL/GenBank/DDBJ databases">
        <authorList>
            <consortium name="DOE Joint Genome Institute"/>
            <person name="Kuo A."/>
            <person name="Gay G."/>
            <person name="Dore J."/>
            <person name="Kohler A."/>
            <person name="Nagy L.G."/>
            <person name="Floudas D."/>
            <person name="Copeland A."/>
            <person name="Barry K.W."/>
            <person name="Cichocki N."/>
            <person name="Veneault-Fourrey C."/>
            <person name="LaButti K."/>
            <person name="Lindquist E.A."/>
            <person name="Lipzen A."/>
            <person name="Lundell T."/>
            <person name="Morin E."/>
            <person name="Murat C."/>
            <person name="Sun H."/>
            <person name="Tunlid A."/>
            <person name="Henrissat B."/>
            <person name="Grigoriev I.V."/>
            <person name="Hibbett D.S."/>
            <person name="Martin F."/>
            <person name="Nordberg H.P."/>
            <person name="Cantor M.N."/>
            <person name="Hua S.X."/>
        </authorList>
    </citation>
    <scope>NUCLEOTIDE SEQUENCE [LARGE SCALE GENOMIC DNA]</scope>
    <source>
        <strain evidence="4">h7</strain>
    </source>
</reference>
<evidence type="ECO:0000259" key="2">
    <source>
        <dbReference type="Pfam" id="PF17667"/>
    </source>
</evidence>
<dbReference type="InterPro" id="IPR040976">
    <property type="entry name" value="Pkinase_fungal"/>
</dbReference>
<name>A0A0C2YNX4_HEBCY</name>
<keyword evidence="4" id="KW-1185">Reference proteome</keyword>
<protein>
    <recommendedName>
        <fullName evidence="2">Fungal-type protein kinase domain-containing protein</fullName>
    </recommendedName>
</protein>